<sequence>MNIDDETLMRWTDGELAPDAVARLEAAARTDSALAERMATARRLRAATQAAFLVQVDPRDRDLSRLIANGGHVRAAPLAGLKAWLSQALAPRQAPIWGGLAAAAFVAGVLIGPGLNSGSGIRVAEDGVLADRDLVKVLDRRLASEGADNAGRAVGLTFQDGEGRWCRTFQARDDGLAGLACRRSDGWTVQALAPLSSPMGEVRTASSDTPAAVLSAVDALIAGPSADAVTEARARDEGWR</sequence>
<keyword evidence="2" id="KW-1185">Reference proteome</keyword>
<evidence type="ECO:0000313" key="1">
    <source>
        <dbReference type="EMBL" id="MBB5740485.1"/>
    </source>
</evidence>
<evidence type="ECO:0008006" key="3">
    <source>
        <dbReference type="Google" id="ProtNLM"/>
    </source>
</evidence>
<reference evidence="1 2" key="1">
    <citation type="submission" date="2020-08" db="EMBL/GenBank/DDBJ databases">
        <title>Genomic Encyclopedia of Type Strains, Phase IV (KMG-IV): sequencing the most valuable type-strain genomes for metagenomic binning, comparative biology and taxonomic classification.</title>
        <authorList>
            <person name="Goeker M."/>
        </authorList>
    </citation>
    <scope>NUCLEOTIDE SEQUENCE [LARGE SCALE GENOMIC DNA]</scope>
    <source>
        <strain evidence="1 2">DSM 4731</strain>
    </source>
</reference>
<dbReference type="EMBL" id="JACHOQ010000004">
    <property type="protein sequence ID" value="MBB5740485.1"/>
    <property type="molecule type" value="Genomic_DNA"/>
</dbReference>
<protein>
    <recommendedName>
        <fullName evidence="3">Anti-sigma factor</fullName>
    </recommendedName>
</protein>
<dbReference type="RefSeq" id="WP_183216973.1">
    <property type="nucleotide sequence ID" value="NZ_CAJFZW010000067.1"/>
</dbReference>
<organism evidence="1 2">
    <name type="scientific">Brevundimonas aurantiaca</name>
    <dbReference type="NCBI Taxonomy" id="74316"/>
    <lineage>
        <taxon>Bacteria</taxon>
        <taxon>Pseudomonadati</taxon>
        <taxon>Pseudomonadota</taxon>
        <taxon>Alphaproteobacteria</taxon>
        <taxon>Caulobacterales</taxon>
        <taxon>Caulobacteraceae</taxon>
        <taxon>Brevundimonas</taxon>
    </lineage>
</organism>
<proteinExistence type="predicted"/>
<comment type="caution">
    <text evidence="1">The sequence shown here is derived from an EMBL/GenBank/DDBJ whole genome shotgun (WGS) entry which is preliminary data.</text>
</comment>
<dbReference type="AlphaFoldDB" id="A0A7W9F8Z1"/>
<dbReference type="Proteomes" id="UP000527324">
    <property type="component" value="Unassembled WGS sequence"/>
</dbReference>
<evidence type="ECO:0000313" key="2">
    <source>
        <dbReference type="Proteomes" id="UP000527324"/>
    </source>
</evidence>
<name>A0A7W9F8Z1_9CAUL</name>
<accession>A0A7W9F8Z1</accession>
<gene>
    <name evidence="1" type="ORF">GGQ93_002203</name>
</gene>